<dbReference type="GeneID" id="85228927"/>
<dbReference type="InterPro" id="IPR050323">
    <property type="entry name" value="Ribosomal_protein_uL10"/>
</dbReference>
<dbReference type="PANTHER" id="PTHR45699:SF3">
    <property type="entry name" value="LARGE RIBOSOMAL SUBUNIT PROTEIN UL10"/>
    <property type="match status" value="1"/>
</dbReference>
<evidence type="ECO:0000256" key="4">
    <source>
        <dbReference type="ARBA" id="ARBA00022980"/>
    </source>
</evidence>
<dbReference type="InterPro" id="IPR040637">
    <property type="entry name" value="Ribosomal_uL10-like_insert"/>
</dbReference>
<comment type="subunit">
    <text evidence="6">Part of the 50S ribosomal subunit. Forms part of the ribosomal stalk which helps the ribosome interact with GTP-bound translation factors. Forms a heptameric L10(L12)2(L12)2(L12)2 complex, where L10 forms an elongated spine to which the L12 dimers bind in a sequential fashion.</text>
</comment>
<dbReference type="Proteomes" id="UP001301797">
    <property type="component" value="Chromosome"/>
</dbReference>
<sequence length="282" mass="30655">MALFTTHLPQWKKDEVEQIKELSKEYKLTGLVDLHGIPASQLQQMRRDLRGNAVLKMSRNTLIEHSFGELGGDIEGVKKYLDGQSALIYTDADPFKLYKKLQDTMTKMVAKAGDIAPEDIVVPKGPTAFPPGPIVGTLQQAGIPAAIEGGKVVIRDTKTVVKAGEEINAKMADVLGKLDIRPIDVGLSLQIAFYEGSFFEPSVLAVDETEYFNNVVLAAQQAFNLSVNAAYPTATTAEAIIGKAVREARNMAVEAAIYEKDVVDLIIGRAQRDALAINSIVE</sequence>
<evidence type="ECO:0000256" key="2">
    <source>
        <dbReference type="ARBA" id="ARBA00022730"/>
    </source>
</evidence>
<dbReference type="GO" id="GO:0003735">
    <property type="term" value="F:structural constituent of ribosome"/>
    <property type="evidence" value="ECO:0007669"/>
    <property type="project" value="TreeGrafter"/>
</dbReference>
<organism evidence="8 9">
    <name type="scientific">Methanochimaera problematica</name>
    <dbReference type="NCBI Taxonomy" id="2609417"/>
    <lineage>
        <taxon>Archaea</taxon>
        <taxon>Methanobacteriati</taxon>
        <taxon>Methanobacteriota</taxon>
        <taxon>Stenosarchaea group</taxon>
        <taxon>Methanomicrobia</taxon>
        <taxon>Methanomicrobiales</taxon>
        <taxon>Methanomicrobiaceae</taxon>
        <taxon>Methanochimaera</taxon>
    </lineage>
</organism>
<keyword evidence="5 6" id="KW-0687">Ribonucleoprotein</keyword>
<evidence type="ECO:0000313" key="9">
    <source>
        <dbReference type="Proteomes" id="UP001301797"/>
    </source>
</evidence>
<dbReference type="Gene3D" id="6.10.140.760">
    <property type="match status" value="1"/>
</dbReference>
<reference evidence="8 9" key="1">
    <citation type="submission" date="2019-09" db="EMBL/GenBank/DDBJ databases">
        <title>The complete genome of Methanoplanus sp. FWC-SCC4.</title>
        <authorList>
            <person name="Chen S.-C."/>
            <person name="Zhou Y.-Z."/>
            <person name="Lai M.-C."/>
        </authorList>
    </citation>
    <scope>NUCLEOTIDE SEQUENCE [LARGE SCALE GENOMIC DNA]</scope>
    <source>
        <strain evidence="8 9">FWC-SCC4</strain>
    </source>
</reference>
<dbReference type="InterPro" id="IPR022909">
    <property type="entry name" value="Ribosomal_uL10_arc"/>
</dbReference>
<evidence type="ECO:0000313" key="8">
    <source>
        <dbReference type="EMBL" id="WOF15562.1"/>
    </source>
</evidence>
<dbReference type="GO" id="GO:0000027">
    <property type="term" value="P:ribosomal large subunit assembly"/>
    <property type="evidence" value="ECO:0007669"/>
    <property type="project" value="TreeGrafter"/>
</dbReference>
<dbReference type="CDD" id="cd05795">
    <property type="entry name" value="Ribosomal_P0_L10e"/>
    <property type="match status" value="1"/>
</dbReference>
<dbReference type="EMBL" id="CP043875">
    <property type="protein sequence ID" value="WOF15562.1"/>
    <property type="molecule type" value="Genomic_DNA"/>
</dbReference>
<dbReference type="Gene3D" id="3.30.70.1730">
    <property type="match status" value="1"/>
</dbReference>
<dbReference type="SUPFAM" id="SSF160369">
    <property type="entry name" value="Ribosomal protein L10-like"/>
    <property type="match status" value="1"/>
</dbReference>
<dbReference type="KEGG" id="mefw:F1737_02120"/>
<keyword evidence="3 6" id="KW-0694">RNA-binding</keyword>
<dbReference type="InterPro" id="IPR001790">
    <property type="entry name" value="Ribosomal_uL10"/>
</dbReference>
<name>A0AA97FAH3_9EURY</name>
<dbReference type="Pfam" id="PF00466">
    <property type="entry name" value="Ribosomal_L10"/>
    <property type="match status" value="1"/>
</dbReference>
<dbReference type="InterPro" id="IPR043164">
    <property type="entry name" value="Ribosomal_uL10-like_insert_sf"/>
</dbReference>
<dbReference type="InterPro" id="IPR043141">
    <property type="entry name" value="Ribosomal_uL10-like_sf"/>
</dbReference>
<evidence type="ECO:0000256" key="3">
    <source>
        <dbReference type="ARBA" id="ARBA00022884"/>
    </source>
</evidence>
<accession>A0AA97FAH3</accession>
<evidence type="ECO:0000256" key="6">
    <source>
        <dbReference type="HAMAP-Rule" id="MF_00280"/>
    </source>
</evidence>
<dbReference type="GO" id="GO:0002181">
    <property type="term" value="P:cytoplasmic translation"/>
    <property type="evidence" value="ECO:0007669"/>
    <property type="project" value="TreeGrafter"/>
</dbReference>
<dbReference type="Pfam" id="PF17777">
    <property type="entry name" value="RL10P_insert"/>
    <property type="match status" value="1"/>
</dbReference>
<keyword evidence="9" id="KW-1185">Reference proteome</keyword>
<feature type="domain" description="Large ribosomal subunit protein uL10-like insertion" evidence="7">
    <location>
        <begin position="110"/>
        <end position="180"/>
    </location>
</feature>
<dbReference type="NCBIfam" id="NF003098">
    <property type="entry name" value="PRK04019.1-5"/>
    <property type="match status" value="1"/>
</dbReference>
<keyword evidence="2 6" id="KW-0699">rRNA-binding</keyword>
<gene>
    <name evidence="6" type="primary">rpl10</name>
    <name evidence="6" type="synonym">rplP0</name>
    <name evidence="8" type="ORF">F1737_02120</name>
</gene>
<evidence type="ECO:0000256" key="5">
    <source>
        <dbReference type="ARBA" id="ARBA00023274"/>
    </source>
</evidence>
<dbReference type="Gene3D" id="3.90.105.20">
    <property type="match status" value="1"/>
</dbReference>
<comment type="function">
    <text evidence="6">Forms part of the ribosomal stalk, playing a central role in the interaction of the ribosome with GTP-bound translation factors.</text>
</comment>
<dbReference type="RefSeq" id="WP_317137135.1">
    <property type="nucleotide sequence ID" value="NZ_CP043875.1"/>
</dbReference>
<evidence type="ECO:0000259" key="7">
    <source>
        <dbReference type="Pfam" id="PF17777"/>
    </source>
</evidence>
<proteinExistence type="inferred from homology"/>
<dbReference type="HAMAP" id="MF_00280">
    <property type="entry name" value="Ribosomal_uL10_arch"/>
    <property type="match status" value="1"/>
</dbReference>
<dbReference type="GO" id="GO:0022625">
    <property type="term" value="C:cytosolic large ribosomal subunit"/>
    <property type="evidence" value="ECO:0007669"/>
    <property type="project" value="TreeGrafter"/>
</dbReference>
<comment type="similarity">
    <text evidence="1 6">Belongs to the universal ribosomal protein uL10 family.</text>
</comment>
<dbReference type="GO" id="GO:0070180">
    <property type="term" value="F:large ribosomal subunit rRNA binding"/>
    <property type="evidence" value="ECO:0007669"/>
    <property type="project" value="UniProtKB-UniRule"/>
</dbReference>
<evidence type="ECO:0000256" key="1">
    <source>
        <dbReference type="ARBA" id="ARBA00008889"/>
    </source>
</evidence>
<dbReference type="PANTHER" id="PTHR45699">
    <property type="entry name" value="60S ACIDIC RIBOSOMAL PROTEIN P0"/>
    <property type="match status" value="1"/>
</dbReference>
<protein>
    <recommendedName>
        <fullName evidence="6">Large ribosomal subunit protein uL10</fullName>
    </recommendedName>
    <alternativeName>
        <fullName evidence="6">Acidic ribosomal protein P0 homolog</fullName>
    </alternativeName>
</protein>
<dbReference type="AlphaFoldDB" id="A0AA97FAH3"/>
<keyword evidence="4 6" id="KW-0689">Ribosomal protein</keyword>